<dbReference type="EMBL" id="JABFBC010000002">
    <property type="protein sequence ID" value="NNU81599.1"/>
    <property type="molecule type" value="Genomic_DNA"/>
</dbReference>
<protein>
    <submittedName>
        <fullName evidence="2">TIGR00341 family protein</fullName>
    </submittedName>
</protein>
<evidence type="ECO:0000313" key="2">
    <source>
        <dbReference type="EMBL" id="NNU81599.1"/>
    </source>
</evidence>
<dbReference type="PANTHER" id="PTHR20992">
    <property type="entry name" value="AT15442P-RELATED"/>
    <property type="match status" value="1"/>
</dbReference>
<evidence type="ECO:0000256" key="1">
    <source>
        <dbReference type="SAM" id="Phobius"/>
    </source>
</evidence>
<feature type="transmembrane region" description="Helical" evidence="1">
    <location>
        <begin position="306"/>
        <end position="327"/>
    </location>
</feature>
<evidence type="ECO:0000313" key="3">
    <source>
        <dbReference type="Proteomes" id="UP000572377"/>
    </source>
</evidence>
<dbReference type="Pfam" id="PF04087">
    <property type="entry name" value="DUF389"/>
    <property type="match status" value="1"/>
</dbReference>
<dbReference type="InterPro" id="IPR005240">
    <property type="entry name" value="DUF389"/>
</dbReference>
<feature type="transmembrane region" description="Helical" evidence="1">
    <location>
        <begin position="267"/>
        <end position="286"/>
    </location>
</feature>
<dbReference type="Proteomes" id="UP000572377">
    <property type="component" value="Unassembled WGS sequence"/>
</dbReference>
<accession>A0A849L5F4</accession>
<dbReference type="AlphaFoldDB" id="A0A849L5F4"/>
<feature type="transmembrane region" description="Helical" evidence="1">
    <location>
        <begin position="208"/>
        <end position="229"/>
    </location>
</feature>
<dbReference type="RefSeq" id="WP_171326429.1">
    <property type="nucleotide sequence ID" value="NZ_JABFBC010000002.1"/>
</dbReference>
<feature type="transmembrane region" description="Helical" evidence="1">
    <location>
        <begin position="236"/>
        <end position="261"/>
    </location>
</feature>
<comment type="caution">
    <text evidence="2">The sequence shown here is derived from an EMBL/GenBank/DDBJ whole genome shotgun (WGS) entry which is preliminary data.</text>
</comment>
<organism evidence="2 3">
    <name type="scientific">Halovulum dunhuangense</name>
    <dbReference type="NCBI Taxonomy" id="1505036"/>
    <lineage>
        <taxon>Bacteria</taxon>
        <taxon>Pseudomonadati</taxon>
        <taxon>Pseudomonadota</taxon>
        <taxon>Alphaproteobacteria</taxon>
        <taxon>Rhodobacterales</taxon>
        <taxon>Paracoccaceae</taxon>
        <taxon>Halovulum</taxon>
    </lineage>
</organism>
<dbReference type="PANTHER" id="PTHR20992:SF9">
    <property type="entry name" value="AT15442P-RELATED"/>
    <property type="match status" value="1"/>
</dbReference>
<feature type="transmembrane region" description="Helical" evidence="1">
    <location>
        <begin position="111"/>
        <end position="133"/>
    </location>
</feature>
<proteinExistence type="predicted"/>
<feature type="transmembrane region" description="Helical" evidence="1">
    <location>
        <begin position="174"/>
        <end position="196"/>
    </location>
</feature>
<sequence>MSTRLIQIILPDSLADRVCQQLDDLDKANWWRSELIRDEREQVFVLAKSGEEQDIMDRIAESLEGEEGWRQVILPVEAVAPELLSEEEKEAQATRSRTAAREEILAGVRGNAALTTDFLLMTALATVVAAIGLNSDQMAAVIGAMVIAPLLGPVMGVALGVALGLRGLILHATLSLLAGFAACIASSAAMALVLPINMESELLDYAQPVGLGTMALALASGAAAALATATAKSSPLVGVMVAAAILPPIAAAGLLLAGGAFLEAARAGFIVVVNLACITLSAQAVFIAKGIRPRRWSELRRAETSWALNTVALVILLAIMGAIIVFWDVI</sequence>
<keyword evidence="3" id="KW-1185">Reference proteome</keyword>
<gene>
    <name evidence="2" type="ORF">HMH01_14255</name>
</gene>
<dbReference type="NCBIfam" id="TIGR00341">
    <property type="entry name" value="TIGR00341 family protein"/>
    <property type="match status" value="1"/>
</dbReference>
<feature type="transmembrane region" description="Helical" evidence="1">
    <location>
        <begin position="139"/>
        <end position="162"/>
    </location>
</feature>
<keyword evidence="1" id="KW-0472">Membrane</keyword>
<keyword evidence="1" id="KW-1133">Transmembrane helix</keyword>
<keyword evidence="1" id="KW-0812">Transmembrane</keyword>
<reference evidence="2 3" key="1">
    <citation type="submission" date="2020-05" db="EMBL/GenBank/DDBJ databases">
        <title>Gimesia benthica sp. nov., a novel planctomycete isolated from a deep-sea water sample of the Northwest Indian Ocean.</title>
        <authorList>
            <person name="Wang J."/>
            <person name="Ruan C."/>
            <person name="Song L."/>
            <person name="Zhu Y."/>
            <person name="Li A."/>
            <person name="Zheng X."/>
            <person name="Wang L."/>
            <person name="Lu Z."/>
            <person name="Huang Y."/>
            <person name="Du W."/>
            <person name="Zhou Y."/>
            <person name="Huang L."/>
            <person name="Dai X."/>
        </authorList>
    </citation>
    <scope>NUCLEOTIDE SEQUENCE [LARGE SCALE GENOMIC DNA]</scope>
    <source>
        <strain evidence="2 3">YYQ-30</strain>
    </source>
</reference>
<name>A0A849L5F4_9RHOB</name>